<organism evidence="3 4">
    <name type="scientific">Microbotryum intermedium</name>
    <dbReference type="NCBI Taxonomy" id="269621"/>
    <lineage>
        <taxon>Eukaryota</taxon>
        <taxon>Fungi</taxon>
        <taxon>Dikarya</taxon>
        <taxon>Basidiomycota</taxon>
        <taxon>Pucciniomycotina</taxon>
        <taxon>Microbotryomycetes</taxon>
        <taxon>Microbotryales</taxon>
        <taxon>Microbotryaceae</taxon>
        <taxon>Microbotryum</taxon>
    </lineage>
</organism>
<feature type="transmembrane region" description="Helical" evidence="2">
    <location>
        <begin position="149"/>
        <end position="172"/>
    </location>
</feature>
<protein>
    <submittedName>
        <fullName evidence="3">BQ2448_4860 protein</fullName>
    </submittedName>
</protein>
<accession>A0A238FM57</accession>
<keyword evidence="2" id="KW-0812">Transmembrane</keyword>
<reference evidence="4" key="1">
    <citation type="submission" date="2016-09" db="EMBL/GenBank/DDBJ databases">
        <authorList>
            <person name="Jeantristanb JTB J.-T."/>
            <person name="Ricardo R."/>
        </authorList>
    </citation>
    <scope>NUCLEOTIDE SEQUENCE [LARGE SCALE GENOMIC DNA]</scope>
</reference>
<evidence type="ECO:0000313" key="3">
    <source>
        <dbReference type="EMBL" id="SCV72166.1"/>
    </source>
</evidence>
<evidence type="ECO:0000256" key="1">
    <source>
        <dbReference type="SAM" id="MobiDB-lite"/>
    </source>
</evidence>
<gene>
    <name evidence="3" type="ORF">BQ2448_4860</name>
</gene>
<keyword evidence="2" id="KW-0472">Membrane</keyword>
<sequence length="629" mass="68256">MPGYRRSHATLNGDAANPIVQSAARIRRAHPSPLPSPPGTPDSCEIFFTNEPDEGSGSPATYCNFVTSSASGMSPSIVRPMSPRSSCFALSEPKGAPPPYSASAHPLKSAARASTLSPPLKDLAGSNLKWRTSGQDPDSKKRRPPAKTWFDNANVLKLFVIVLLLACAYITMIPSGRGAELRSKMSPTKLANAPVFSSLMSVAATTKKETSFRDQLPPGSQHLISPHEGELTLQVINFYHLAHLAMTTSRSVIVTPFNLPAGSAVGPSTVPFSSIFDLPRFKHLTNVDVIDFDEIRTHNADSIESLGCWVAPLILADVSSRAKSMMENGLVSSFFPIHSMGHVLNSAGEGDSIPSKPCRRRGFLTQRVTLWLINLSVRIGSGIHDFLNNFVNDIPAQTGLSQQAIFSQQAQTVVGSKHTVPDAQVMCIDPSLYRPDHPSTTITSDVIDAKDYTAFFSHGRHLYFTSELQETAMDIASFVLGHRGPYIAVHISAAAQKARCELEQKPGECEPSIAKYVEGVEEMRNLAMAGLKSGKNREHRHSTKSLSVLVSTDIVDLGFRGDLASLGWTLLEYEDLELVQRYGAWSPEIMDGVIHSSAKAFVGTKGSPKSIVAALRTQVWRQGPIRFIS</sequence>
<dbReference type="OrthoDB" id="423313at2759"/>
<feature type="region of interest" description="Disordered" evidence="1">
    <location>
        <begin position="98"/>
        <end position="146"/>
    </location>
</feature>
<dbReference type="EMBL" id="FMSP01000008">
    <property type="protein sequence ID" value="SCV72166.1"/>
    <property type="molecule type" value="Genomic_DNA"/>
</dbReference>
<keyword evidence="2" id="KW-1133">Transmembrane helix</keyword>
<dbReference type="AlphaFoldDB" id="A0A238FM57"/>
<evidence type="ECO:0000256" key="2">
    <source>
        <dbReference type="SAM" id="Phobius"/>
    </source>
</evidence>
<name>A0A238FM57_9BASI</name>
<dbReference type="Proteomes" id="UP000198372">
    <property type="component" value="Unassembled WGS sequence"/>
</dbReference>
<feature type="region of interest" description="Disordered" evidence="1">
    <location>
        <begin position="1"/>
        <end position="41"/>
    </location>
</feature>
<evidence type="ECO:0000313" key="4">
    <source>
        <dbReference type="Proteomes" id="UP000198372"/>
    </source>
</evidence>
<keyword evidence="4" id="KW-1185">Reference proteome</keyword>
<proteinExistence type="predicted"/>